<proteinExistence type="predicted"/>
<gene>
    <name evidence="1" type="ORF">GR170_22215</name>
</gene>
<evidence type="ECO:0000313" key="2">
    <source>
        <dbReference type="Proteomes" id="UP000477911"/>
    </source>
</evidence>
<evidence type="ECO:0000313" key="1">
    <source>
        <dbReference type="EMBL" id="MXN20554.1"/>
    </source>
</evidence>
<dbReference type="SUPFAM" id="SSF52540">
    <property type="entry name" value="P-loop containing nucleoside triphosphate hydrolases"/>
    <property type="match status" value="1"/>
</dbReference>
<comment type="caution">
    <text evidence="1">The sequence shown here is derived from an EMBL/GenBank/DDBJ whole genome shotgun (WGS) entry which is preliminary data.</text>
</comment>
<evidence type="ECO:0008006" key="3">
    <source>
        <dbReference type="Google" id="ProtNLM"/>
    </source>
</evidence>
<protein>
    <recommendedName>
        <fullName evidence="3">Sulfotransferase family protein</fullName>
    </recommendedName>
</protein>
<organism evidence="1 2">
    <name type="scientific">Pseudooceanicola albus</name>
    <dbReference type="NCBI Taxonomy" id="2692189"/>
    <lineage>
        <taxon>Bacteria</taxon>
        <taxon>Pseudomonadati</taxon>
        <taxon>Pseudomonadota</taxon>
        <taxon>Alphaproteobacteria</taxon>
        <taxon>Rhodobacterales</taxon>
        <taxon>Paracoccaceae</taxon>
        <taxon>Pseudooceanicola</taxon>
    </lineage>
</organism>
<sequence>MVRTLFFVHVPKCAGMSLMRALQRALPPEQVYQSTSLIANLREGRPEFLELPNPRALRAVTGHWLHEAMLPYMAGEIRFATGLRDPVARVKSQYRFDMGLRAEGWQPPTPEAFLARSGNVICNFLTAPFPALRGECASRLEAAKLVLSAMDTVFDLPGATQSQAALLADLGLDPSGLRTENSSAGTGIDWPGEDAEIRDALGDDLALYDWFRAAGPEGDPLGNPVFDPQAHDRLVALCAAPRRPHLLADYVARKLAHELYVETPNPAAMETRLWRRRIQARALHEAFRARCSG</sequence>
<dbReference type="AlphaFoldDB" id="A0A6L7G8I7"/>
<accession>A0A6L7G8I7</accession>
<dbReference type="Gene3D" id="3.40.50.300">
    <property type="entry name" value="P-loop containing nucleotide triphosphate hydrolases"/>
    <property type="match status" value="1"/>
</dbReference>
<name>A0A6L7G8I7_9RHOB</name>
<dbReference type="Proteomes" id="UP000477911">
    <property type="component" value="Unassembled WGS sequence"/>
</dbReference>
<dbReference type="EMBL" id="WUMU01000030">
    <property type="protein sequence ID" value="MXN20554.1"/>
    <property type="molecule type" value="Genomic_DNA"/>
</dbReference>
<dbReference type="InterPro" id="IPR027417">
    <property type="entry name" value="P-loop_NTPase"/>
</dbReference>
<dbReference type="RefSeq" id="WP_160896671.1">
    <property type="nucleotide sequence ID" value="NZ_WUMU01000030.1"/>
</dbReference>
<reference evidence="1 2" key="1">
    <citation type="submission" date="2019-12" db="EMBL/GenBank/DDBJ databases">
        <authorList>
            <person name="Li M."/>
        </authorList>
    </citation>
    <scope>NUCLEOTIDE SEQUENCE [LARGE SCALE GENOMIC DNA]</scope>
    <source>
        <strain evidence="1 2">GBMRC 2024</strain>
    </source>
</reference>
<keyword evidence="2" id="KW-1185">Reference proteome</keyword>